<dbReference type="InterPro" id="IPR052048">
    <property type="entry name" value="ST_Response_Regulator"/>
</dbReference>
<keyword evidence="4" id="KW-0597">Phosphoprotein</keyword>
<evidence type="ECO:0000259" key="5">
    <source>
        <dbReference type="PROSITE" id="PS50110"/>
    </source>
</evidence>
<organism evidence="6 7">
    <name type="scientific">Escherichia coli</name>
    <dbReference type="NCBI Taxonomy" id="562"/>
    <lineage>
        <taxon>Bacteria</taxon>
        <taxon>Pseudomonadati</taxon>
        <taxon>Pseudomonadota</taxon>
        <taxon>Gammaproteobacteria</taxon>
        <taxon>Enterobacterales</taxon>
        <taxon>Enterobacteriaceae</taxon>
        <taxon>Escherichia</taxon>
    </lineage>
</organism>
<evidence type="ECO:0000313" key="7">
    <source>
        <dbReference type="Proteomes" id="UP000254817"/>
    </source>
</evidence>
<dbReference type="PROSITE" id="PS50110">
    <property type="entry name" value="RESPONSE_REGULATORY"/>
    <property type="match status" value="1"/>
</dbReference>
<dbReference type="InterPro" id="IPR001789">
    <property type="entry name" value="Sig_transdc_resp-reg_receiver"/>
</dbReference>
<proteinExistence type="predicted"/>
<dbReference type="SUPFAM" id="SSF52172">
    <property type="entry name" value="CheY-like"/>
    <property type="match status" value="1"/>
</dbReference>
<dbReference type="GO" id="GO:0000160">
    <property type="term" value="P:phosphorelay signal transduction system"/>
    <property type="evidence" value="ECO:0007669"/>
    <property type="project" value="InterPro"/>
</dbReference>
<dbReference type="AlphaFoldDB" id="A0A376MW15"/>
<dbReference type="NCBIfam" id="NF007969">
    <property type="entry name" value="PRK10693.1"/>
    <property type="match status" value="1"/>
</dbReference>
<dbReference type="GO" id="GO:0097588">
    <property type="term" value="P:archaeal or bacterial-type flagellum-dependent cell motility"/>
    <property type="evidence" value="ECO:0007669"/>
    <property type="project" value="UniProtKB-KW"/>
</dbReference>
<accession>A0A376MW15</accession>
<dbReference type="PANTHER" id="PTHR43228:SF1">
    <property type="entry name" value="TWO-COMPONENT RESPONSE REGULATOR ARR22"/>
    <property type="match status" value="1"/>
</dbReference>
<dbReference type="Pfam" id="PF00072">
    <property type="entry name" value="Response_reg"/>
    <property type="match status" value="1"/>
</dbReference>
<dbReference type="EMBL" id="UGAW01000001">
    <property type="protein sequence ID" value="STG54602.1"/>
    <property type="molecule type" value="Genomic_DNA"/>
</dbReference>
<reference evidence="6 7" key="1">
    <citation type="submission" date="2018-06" db="EMBL/GenBank/DDBJ databases">
        <authorList>
            <consortium name="Pathogen Informatics"/>
            <person name="Doyle S."/>
        </authorList>
    </citation>
    <scope>NUCLEOTIDE SEQUENCE [LARGE SCALE GENOMIC DNA]</scope>
    <source>
        <strain evidence="6 7">NCTC11112</strain>
    </source>
</reference>
<evidence type="ECO:0000256" key="3">
    <source>
        <dbReference type="ARBA" id="ARBA00040987"/>
    </source>
</evidence>
<feature type="domain" description="Response regulatory" evidence="5">
    <location>
        <begin position="1"/>
        <end position="98"/>
    </location>
</feature>
<dbReference type="PANTHER" id="PTHR43228">
    <property type="entry name" value="TWO-COMPONENT RESPONSE REGULATOR"/>
    <property type="match status" value="1"/>
</dbReference>
<protein>
    <recommendedName>
        <fullName evidence="3">Chemotaxis protein CheY</fullName>
    </recommendedName>
</protein>
<keyword evidence="1" id="KW-0283">Flagellar rotation</keyword>
<evidence type="ECO:0000256" key="1">
    <source>
        <dbReference type="ARBA" id="ARBA00022779"/>
    </source>
</evidence>
<gene>
    <name evidence="6" type="primary">hnr_1</name>
    <name evidence="6" type="ORF">NCTC11112_05192</name>
</gene>
<keyword evidence="2" id="KW-0007">Acetylation</keyword>
<name>A0A376MW15_ECOLX</name>
<dbReference type="SMART" id="SM00448">
    <property type="entry name" value="REC"/>
    <property type="match status" value="1"/>
</dbReference>
<evidence type="ECO:0000256" key="2">
    <source>
        <dbReference type="ARBA" id="ARBA00022990"/>
    </source>
</evidence>
<dbReference type="Gene3D" id="3.40.50.2300">
    <property type="match status" value="1"/>
</dbReference>
<feature type="modified residue" description="4-aspartylphosphate" evidence="4">
    <location>
        <position position="33"/>
    </location>
</feature>
<evidence type="ECO:0000313" key="6">
    <source>
        <dbReference type="EMBL" id="STG54602.1"/>
    </source>
</evidence>
<dbReference type="InterPro" id="IPR011006">
    <property type="entry name" value="CheY-like_superfamily"/>
</dbReference>
<dbReference type="Proteomes" id="UP000254817">
    <property type="component" value="Unassembled WGS sequence"/>
</dbReference>
<evidence type="ECO:0000256" key="4">
    <source>
        <dbReference type="PROSITE-ProRule" id="PRU00169"/>
    </source>
</evidence>
<sequence length="219" mass="24210">MVSSLGATTVLAADGVDALELLGGFTPDLMICDIAMPRMNGLKLLEHIRNRGDQTPVLVISATENMADIAKALRLGVEDVLLKPVKDLNRLREMVFACLYPSMFNSRVEEEERLFRDWDAMVDNPAAAAKLLQELQPPVQQVISHCRVNYRQLVAADKPGLVLDIAALSENDLAFYCLDVTRAGHNGVLAALLLRALFNGLLQEQLHIKINGCQSWARY</sequence>